<name>A0AAW6U8Z5_9MOLU</name>
<dbReference type="AlphaFoldDB" id="A0AAW6U8Z5"/>
<evidence type="ECO:0000256" key="1">
    <source>
        <dbReference type="SAM" id="Phobius"/>
    </source>
</evidence>
<dbReference type="RefSeq" id="WP_282838849.1">
    <property type="nucleotide sequence ID" value="NZ_JASCXW010000004.1"/>
</dbReference>
<feature type="transmembrane region" description="Helical" evidence="1">
    <location>
        <begin position="450"/>
        <end position="468"/>
    </location>
</feature>
<organism evidence="2 3">
    <name type="scientific">Peloplasma aerotolerans</name>
    <dbReference type="NCBI Taxonomy" id="3044389"/>
    <lineage>
        <taxon>Bacteria</taxon>
        <taxon>Bacillati</taxon>
        <taxon>Mycoplasmatota</taxon>
        <taxon>Mollicutes</taxon>
        <taxon>Acholeplasmatales</taxon>
        <taxon>Acholeplasmataceae</taxon>
        <taxon>Peloplasma</taxon>
    </lineage>
</organism>
<dbReference type="Gene3D" id="2.120.10.30">
    <property type="entry name" value="TolB, C-terminal domain"/>
    <property type="match status" value="2"/>
</dbReference>
<dbReference type="SUPFAM" id="SSF48452">
    <property type="entry name" value="TPR-like"/>
    <property type="match status" value="1"/>
</dbReference>
<evidence type="ECO:0000313" key="2">
    <source>
        <dbReference type="EMBL" id="MDI6452434.1"/>
    </source>
</evidence>
<dbReference type="InterPro" id="IPR011990">
    <property type="entry name" value="TPR-like_helical_dom_sf"/>
</dbReference>
<gene>
    <name evidence="2" type="ORF">QJ521_02550</name>
</gene>
<dbReference type="PROSITE" id="PS51257">
    <property type="entry name" value="PROKAR_LIPOPROTEIN"/>
    <property type="match status" value="1"/>
</dbReference>
<protein>
    <recommendedName>
        <fullName evidence="4">6-bladed beta-propeller</fullName>
    </recommendedName>
</protein>
<dbReference type="Gene3D" id="1.25.40.10">
    <property type="entry name" value="Tetratricopeptide repeat domain"/>
    <property type="match status" value="1"/>
</dbReference>
<evidence type="ECO:0000313" key="3">
    <source>
        <dbReference type="Proteomes" id="UP001431532"/>
    </source>
</evidence>
<dbReference type="EMBL" id="JASCXW010000004">
    <property type="protein sequence ID" value="MDI6452434.1"/>
    <property type="molecule type" value="Genomic_DNA"/>
</dbReference>
<sequence>MKKLLILSLLMALIFSCFSIITVKGMSYNYDYFGKAVHAPAAYSYKTEINSHSANISSFVRLADVEVHNDKIYVLDEAIGLYVFDSDMNFLYHFQSFINENETTDRLRRSTSIAVTDEYIYVADTDTERIAILSHYDENGQDLHNIRYVKSIYMPEDIPSMQNIAFKPLKIDVDRSGRIFVINRDVYEGLMEFDFDGNFKQFYGTNEVEINLIDYFWRQVISDEARSRLQLYLPVVFTALAIDSSGFVYTTTESANVNPIQKFNYKGEDILIQNGNIPVIGDVSSEPDNKSTFRAIDINDYGIYIALDRTMNRIFSYNDNGELLYIIGNRGSTIGTFEVPSSIKWFGDNILILDQSLGKVFIFEPTEYGNNINQAVYHYYHGDFETSKDYWEEVLKLNTNYDLAYVGIGKVFYQNEQYQEAVEFFRLGNNRVYYSRAYEKYRNEWLRSNFTWLFLGAVVLIGTAGYSLRRKPE</sequence>
<keyword evidence="1" id="KW-0472">Membrane</keyword>
<accession>A0AAW6U8Z5</accession>
<keyword evidence="1" id="KW-0812">Transmembrane</keyword>
<keyword evidence="1" id="KW-1133">Transmembrane helix</keyword>
<reference evidence="2" key="1">
    <citation type="submission" date="2023-05" db="EMBL/GenBank/DDBJ databases">
        <title>Mariniplasma microaerophilum sp. nov., a novel anaerobic mollicute isolated from terrestrial mud volcano, Taman Peninsula, Russia.</title>
        <authorList>
            <person name="Khomyakova M.A."/>
            <person name="Merkel A.Y."/>
            <person name="Slobodkin A.I."/>
        </authorList>
    </citation>
    <scope>NUCLEOTIDE SEQUENCE</scope>
    <source>
        <strain evidence="2">M4Ah</strain>
    </source>
</reference>
<keyword evidence="3" id="KW-1185">Reference proteome</keyword>
<dbReference type="Proteomes" id="UP001431532">
    <property type="component" value="Unassembled WGS sequence"/>
</dbReference>
<proteinExistence type="predicted"/>
<evidence type="ECO:0008006" key="4">
    <source>
        <dbReference type="Google" id="ProtNLM"/>
    </source>
</evidence>
<dbReference type="SUPFAM" id="SSF101898">
    <property type="entry name" value="NHL repeat"/>
    <property type="match status" value="1"/>
</dbReference>
<dbReference type="InterPro" id="IPR011042">
    <property type="entry name" value="6-blade_b-propeller_TolB-like"/>
</dbReference>
<comment type="caution">
    <text evidence="2">The sequence shown here is derived from an EMBL/GenBank/DDBJ whole genome shotgun (WGS) entry which is preliminary data.</text>
</comment>